<dbReference type="Pfam" id="PF04578">
    <property type="entry name" value="DUF594"/>
    <property type="match status" value="1"/>
</dbReference>
<evidence type="ECO:0000256" key="2">
    <source>
        <dbReference type="SAM" id="Phobius"/>
    </source>
</evidence>
<keyword evidence="2" id="KW-0812">Transmembrane</keyword>
<keyword evidence="2" id="KW-1133">Transmembrane helix</keyword>
<reference evidence="3" key="1">
    <citation type="submission" date="2014-09" db="EMBL/GenBank/DDBJ databases">
        <authorList>
            <person name="Magalhaes I.L.F."/>
            <person name="Oliveira U."/>
            <person name="Santos F.R."/>
            <person name="Vidigal T.H.D.A."/>
            <person name="Brescovit A.D."/>
            <person name="Santos A.J."/>
        </authorList>
    </citation>
    <scope>NUCLEOTIDE SEQUENCE</scope>
    <source>
        <tissue evidence="3">Shoot tissue taken approximately 20 cm above the soil surface</tissue>
    </source>
</reference>
<proteinExistence type="predicted"/>
<name>A0A0A9A2P8_ARUDO</name>
<organism evidence="3">
    <name type="scientific">Arundo donax</name>
    <name type="common">Giant reed</name>
    <name type="synonym">Donax arundinaceus</name>
    <dbReference type="NCBI Taxonomy" id="35708"/>
    <lineage>
        <taxon>Eukaryota</taxon>
        <taxon>Viridiplantae</taxon>
        <taxon>Streptophyta</taxon>
        <taxon>Embryophyta</taxon>
        <taxon>Tracheophyta</taxon>
        <taxon>Spermatophyta</taxon>
        <taxon>Magnoliopsida</taxon>
        <taxon>Liliopsida</taxon>
        <taxon>Poales</taxon>
        <taxon>Poaceae</taxon>
        <taxon>PACMAD clade</taxon>
        <taxon>Arundinoideae</taxon>
        <taxon>Arundineae</taxon>
        <taxon>Arundo</taxon>
    </lineage>
</organism>
<dbReference type="InterPro" id="IPR007658">
    <property type="entry name" value="DUF594"/>
</dbReference>
<sequence>MQSAGFKNLMFPVWAIVLVSLRSSLGYLSRYSIMDRERRLTEVSNVIKSIGAGVLNGTSGLEFARPLWSLWAILQLRSMYRYFAHRRAVKSLWHGRSSEFLAEYLHTSEDNHHDQKNDFDYSQKYLIYGESNKQINIKRPRYVLDLDNDHMTLITLDKIWKCSKPLLSSSNSCKFKDMTLAFSLSRLLRCKLEDVPLHSESIPRTRHLITSGIIGDQHAESDAEAVRAFRILELELAFVKDYFYTFYPMVFWRGLFSLSLILLQSIATFAIAFWLALDIRKVYNLPEEEDYVVLRVRGCNVDVVITWVFLFFMMFKEVWEMVTYLLSNWTGLLLVCKYVRNQRWCLGNAGLTKNLTSSFFTSKVADPWHGRIDQHEFLQSCTYKPTFWKLVHTVTLGVTPDKSDGKIPGDAIKIPECVKAAVLQELRRLDLTGQHVHRDSLNRFVRYEWALLKLHTCSQVILVWHIATSLCEVKLAQDNHIDLSKPGCSVWSYLRKMGSCSSQTFLVDKNILQQGRLQTNYVTANSLSRYCAYLQVFQSELLQDSFCVPKVIFEKTLQYACEKLKGCDTTQSRYDTLKAIGKEAVQDSEHGKLSMNIVQQGAILANDLIEHEDEENRWEILAGVWAGLLVHIAPSWNAEAHKSKIQSGGEFITLLWALLWHCGIEKSSLWHEDNVSESKAQAPQEESTETRNTPFAEEQKAKEGVIENCEDQRQTTLVQIQRRKPKGGVKN</sequence>
<feature type="transmembrane region" description="Helical" evidence="2">
    <location>
        <begin position="250"/>
        <end position="277"/>
    </location>
</feature>
<dbReference type="EMBL" id="GBRH01253692">
    <property type="protein sequence ID" value="JAD44203.1"/>
    <property type="molecule type" value="Transcribed_RNA"/>
</dbReference>
<accession>A0A0A9A2P8</accession>
<feature type="region of interest" description="Disordered" evidence="1">
    <location>
        <begin position="675"/>
        <end position="708"/>
    </location>
</feature>
<dbReference type="AlphaFoldDB" id="A0A0A9A2P8"/>
<evidence type="ECO:0000256" key="1">
    <source>
        <dbReference type="SAM" id="MobiDB-lite"/>
    </source>
</evidence>
<protein>
    <submittedName>
        <fullName evidence="3">Uncharacterized protein</fullName>
    </submittedName>
</protein>
<feature type="compositionally biased region" description="Polar residues" evidence="1">
    <location>
        <begin position="677"/>
        <end position="693"/>
    </location>
</feature>
<dbReference type="Pfam" id="PF13968">
    <property type="entry name" value="DUF4220"/>
    <property type="match status" value="1"/>
</dbReference>
<dbReference type="PANTHER" id="PTHR31325">
    <property type="entry name" value="OS01G0798800 PROTEIN-RELATED"/>
    <property type="match status" value="1"/>
</dbReference>
<reference evidence="3" key="2">
    <citation type="journal article" date="2015" name="Data Brief">
        <title>Shoot transcriptome of the giant reed, Arundo donax.</title>
        <authorList>
            <person name="Barrero R.A."/>
            <person name="Guerrero F.D."/>
            <person name="Moolhuijzen P."/>
            <person name="Goolsby J.A."/>
            <person name="Tidwell J."/>
            <person name="Bellgard S.E."/>
            <person name="Bellgard M.I."/>
        </authorList>
    </citation>
    <scope>NUCLEOTIDE SEQUENCE</scope>
    <source>
        <tissue evidence="3">Shoot tissue taken approximately 20 cm above the soil surface</tissue>
    </source>
</reference>
<feature type="compositionally biased region" description="Basic and acidic residues" evidence="1">
    <location>
        <begin position="697"/>
        <end position="708"/>
    </location>
</feature>
<evidence type="ECO:0000313" key="3">
    <source>
        <dbReference type="EMBL" id="JAD44203.1"/>
    </source>
</evidence>
<dbReference type="InterPro" id="IPR025315">
    <property type="entry name" value="DUF4220"/>
</dbReference>
<keyword evidence="2" id="KW-0472">Membrane</keyword>